<name>A0A3D8INU7_9HELI</name>
<proteinExistence type="predicted"/>
<sequence>MNRTIFKGVITALGMFTFIGCIGETGGGYTVNKLSETPAKFEYATTQKANKTQGKDIYLSVEGETGALGISNDKFQEALQNLVSEILTNKGYQVSTKSPNFQERKDGYLKMHVYVSMNLTRNVTKEQKVGEKCQTREALRVQLCEAFVTREGTYTGHTNVVIHYNEPLSDVHLDSVKFALDEKMPFHEVAKAQYQKAKANDDLVSSIAGLGGMFSQKEQEGGMLEDDSLKVKGELFNALYQGLGAALEEHISQKEINSFESAVKSIKAKKTY</sequence>
<evidence type="ECO:0000313" key="9">
    <source>
        <dbReference type="Proteomes" id="UP000256514"/>
    </source>
</evidence>
<organism evidence="8 9">
    <name type="scientific">Helicobacter equorum</name>
    <dbReference type="NCBI Taxonomy" id="361872"/>
    <lineage>
        <taxon>Bacteria</taxon>
        <taxon>Pseudomonadati</taxon>
        <taxon>Campylobacterota</taxon>
        <taxon>Epsilonproteobacteria</taxon>
        <taxon>Campylobacterales</taxon>
        <taxon>Helicobacteraceae</taxon>
        <taxon>Helicobacter</taxon>
    </lineage>
</organism>
<keyword evidence="4" id="KW-0998">Cell outer membrane</keyword>
<dbReference type="EMBL" id="NXLT01000005">
    <property type="protein sequence ID" value="RDU66605.1"/>
    <property type="molecule type" value="Genomic_DNA"/>
</dbReference>
<evidence type="ECO:0000313" key="8">
    <source>
        <dbReference type="EMBL" id="RDU66605.1"/>
    </source>
</evidence>
<dbReference type="Pfam" id="PF05211">
    <property type="entry name" value="NLBH"/>
    <property type="match status" value="1"/>
</dbReference>
<dbReference type="Gene3D" id="3.30.160.180">
    <property type="entry name" value="Putative neuraminyllactose-binding hemagglutinin homolog like domain"/>
    <property type="match status" value="1"/>
</dbReference>
<evidence type="ECO:0000256" key="6">
    <source>
        <dbReference type="ARBA" id="ARBA00030949"/>
    </source>
</evidence>
<gene>
    <name evidence="8" type="ORF">CQA54_06500</name>
</gene>
<keyword evidence="3" id="KW-0472">Membrane</keyword>
<keyword evidence="9" id="KW-1185">Reference proteome</keyword>
<dbReference type="InterPro" id="IPR007876">
    <property type="entry name" value="NeuraminylLac-bd_hemagglutn"/>
</dbReference>
<dbReference type="AlphaFoldDB" id="A0A3D8INU7"/>
<dbReference type="PROSITE" id="PS51257">
    <property type="entry name" value="PROKAR_LIPOPROTEIN"/>
    <property type="match status" value="1"/>
</dbReference>
<evidence type="ECO:0000256" key="4">
    <source>
        <dbReference type="ARBA" id="ARBA00023237"/>
    </source>
</evidence>
<evidence type="ECO:0000256" key="1">
    <source>
        <dbReference type="ARBA" id="ARBA00004459"/>
    </source>
</evidence>
<dbReference type="InterPro" id="IPR038531">
    <property type="entry name" value="NeuraminylLac-bd_hemagglutn_sf"/>
</dbReference>
<comment type="subcellular location">
    <subcellularLocation>
        <location evidence="1">Cell outer membrane</location>
        <topology evidence="1">Lipid-anchor</topology>
    </subcellularLocation>
</comment>
<dbReference type="GO" id="GO:0009279">
    <property type="term" value="C:cell outer membrane"/>
    <property type="evidence" value="ECO:0007669"/>
    <property type="project" value="UniProtKB-SubCell"/>
</dbReference>
<keyword evidence="5" id="KW-0449">Lipoprotein</keyword>
<evidence type="ECO:0000256" key="3">
    <source>
        <dbReference type="ARBA" id="ARBA00023136"/>
    </source>
</evidence>
<protein>
    <recommendedName>
        <fullName evidence="2">Neuraminyllactose-binding hemagglutinin</fullName>
    </recommendedName>
    <alternativeName>
        <fullName evidence="7">Flagellar sheath adhesin</fullName>
    </alternativeName>
    <alternativeName>
        <fullName evidence="6">N-acetylneuraminyllactose-binding fibrillar hemagglutinin receptor-binding subunit</fullName>
    </alternativeName>
</protein>
<dbReference type="SUPFAM" id="SSF159594">
    <property type="entry name" value="XCC0632-like"/>
    <property type="match status" value="1"/>
</dbReference>
<accession>A0A3D8INU7</accession>
<evidence type="ECO:0000256" key="5">
    <source>
        <dbReference type="ARBA" id="ARBA00023288"/>
    </source>
</evidence>
<dbReference type="OrthoDB" id="3725739at2"/>
<reference evidence="8 9" key="1">
    <citation type="submission" date="2018-04" db="EMBL/GenBank/DDBJ databases">
        <title>Novel Campyloabacter and Helicobacter Species and Strains.</title>
        <authorList>
            <person name="Mannion A.J."/>
            <person name="Shen Z."/>
            <person name="Fox J.G."/>
        </authorList>
    </citation>
    <scope>NUCLEOTIDE SEQUENCE [LARGE SCALE GENOMIC DNA]</scope>
    <source>
        <strain evidence="8 9">MIT 12-6600</strain>
    </source>
</reference>
<evidence type="ECO:0000256" key="7">
    <source>
        <dbReference type="ARBA" id="ARBA00032680"/>
    </source>
</evidence>
<comment type="caution">
    <text evidence="8">The sequence shown here is derived from an EMBL/GenBank/DDBJ whole genome shotgun (WGS) entry which is preliminary data.</text>
</comment>
<dbReference type="Proteomes" id="UP000256514">
    <property type="component" value="Unassembled WGS sequence"/>
</dbReference>
<dbReference type="RefSeq" id="WP_115571303.1">
    <property type="nucleotide sequence ID" value="NZ_NXLT01000005.1"/>
</dbReference>
<evidence type="ECO:0000256" key="2">
    <source>
        <dbReference type="ARBA" id="ARBA00015547"/>
    </source>
</evidence>